<dbReference type="EMBL" id="FO117623">
    <property type="protein sequence ID" value="CCG05700.1"/>
    <property type="molecule type" value="Genomic_DNA"/>
</dbReference>
<dbReference type="HOGENOM" id="CLU_2286016_0_0_11"/>
<organism evidence="1 2">
    <name type="scientific">Blastococcus saxobsidens (strain DD2)</name>
    <dbReference type="NCBI Taxonomy" id="1146883"/>
    <lineage>
        <taxon>Bacteria</taxon>
        <taxon>Bacillati</taxon>
        <taxon>Actinomycetota</taxon>
        <taxon>Actinomycetes</taxon>
        <taxon>Geodermatophilales</taxon>
        <taxon>Geodermatophilaceae</taxon>
        <taxon>Blastococcus</taxon>
    </lineage>
</organism>
<sequence length="101" mass="10974">MRSSPAGFPASTRSVAEAVHFNSKEVSIQEVRVQAAVAPLANFKAPYFTGDGDRPDALNRQVTVHYADAEHFNHGNALVACLLMTSVLRALQEFEEEEGDA</sequence>
<reference evidence="2" key="2">
    <citation type="submission" date="2012-02" db="EMBL/GenBank/DDBJ databases">
        <title>Complete genome sequence of Blastococcus saxobsidens strain DD2.</title>
        <authorList>
            <person name="Genoscope."/>
        </authorList>
    </citation>
    <scope>NUCLEOTIDE SEQUENCE [LARGE SCALE GENOMIC DNA]</scope>
    <source>
        <strain evidence="2">DD2</strain>
    </source>
</reference>
<keyword evidence="2" id="KW-1185">Reference proteome</keyword>
<dbReference type="Proteomes" id="UP000007517">
    <property type="component" value="Chromosome"/>
</dbReference>
<accession>H6RU93</accession>
<evidence type="ECO:0000313" key="2">
    <source>
        <dbReference type="Proteomes" id="UP000007517"/>
    </source>
</evidence>
<protein>
    <submittedName>
        <fullName evidence="1">Uncharacterized protein</fullName>
    </submittedName>
</protein>
<evidence type="ECO:0000313" key="1">
    <source>
        <dbReference type="EMBL" id="CCG05700.1"/>
    </source>
</evidence>
<reference evidence="1 2" key="1">
    <citation type="journal article" date="2012" name="J. Bacteriol.">
        <title>Genome Sequence of Blastococcus saxobsidens DD2, a Stone-Inhabiting Bacterium.</title>
        <authorList>
            <person name="Chouaia B."/>
            <person name="Crotti E."/>
            <person name="Brusetti L."/>
            <person name="Daffonchio D."/>
            <person name="Essoussi I."/>
            <person name="Nouioui I."/>
            <person name="Sbissi I."/>
            <person name="Ghodhbane-Gtari F."/>
            <person name="Gtari M."/>
            <person name="Vacherie B."/>
            <person name="Barbe V."/>
            <person name="Medigue C."/>
            <person name="Gury J."/>
            <person name="Pujic P."/>
            <person name="Normand P."/>
        </authorList>
    </citation>
    <scope>NUCLEOTIDE SEQUENCE [LARGE SCALE GENOMIC DNA]</scope>
    <source>
        <strain evidence="1 2">DD2</strain>
    </source>
</reference>
<name>H6RU93_BLASD</name>
<dbReference type="KEGG" id="bsd:BLASA_4925"/>
<proteinExistence type="predicted"/>
<dbReference type="AlphaFoldDB" id="H6RU93"/>
<gene>
    <name evidence="1" type="ordered locus">BLASA_4925</name>
</gene>